<accession>A0AA43GTK0</accession>
<dbReference type="InterPro" id="IPR019657">
    <property type="entry name" value="ComFB"/>
</dbReference>
<evidence type="ECO:0000313" key="1">
    <source>
        <dbReference type="EMBL" id="MDH6061507.1"/>
    </source>
</evidence>
<dbReference type="Pfam" id="PF10719">
    <property type="entry name" value="ComFB"/>
    <property type="match status" value="1"/>
</dbReference>
<evidence type="ECO:0000313" key="2">
    <source>
        <dbReference type="Proteomes" id="UP001159387"/>
    </source>
</evidence>
<dbReference type="Proteomes" id="UP001159387">
    <property type="component" value="Unassembled WGS sequence"/>
</dbReference>
<dbReference type="EMBL" id="JANQDH010000092">
    <property type="protein sequence ID" value="MDH6061507.1"/>
    <property type="molecule type" value="Genomic_DNA"/>
</dbReference>
<dbReference type="AlphaFoldDB" id="A0AA43GTK0"/>
<sequence>MSIEKIVEQALQDGYLTPVMEAEVGKICDNASELSIEEYMALDRLMGALLTGEVVAIPRKQFINVMEELVLSEAITRAAEIEATSDSSLDVGDIAAYALNRLPPLYATTEEGANYQRLRAKAELQELISQQITESIGRNLQQPNNKKTPVVCKSTGNEILRQVSHLLNVYAPDFEQQSQF</sequence>
<protein>
    <submittedName>
        <fullName evidence="1">Late competence development ComFB family protein</fullName>
    </submittedName>
</protein>
<organism evidence="1 2">
    <name type="scientific">Chrysosporum bergii ANA360D</name>
    <dbReference type="NCBI Taxonomy" id="617107"/>
    <lineage>
        <taxon>Bacteria</taxon>
        <taxon>Bacillati</taxon>
        <taxon>Cyanobacteriota</taxon>
        <taxon>Cyanophyceae</taxon>
        <taxon>Nostocales</taxon>
        <taxon>Nodulariaceae</taxon>
        <taxon>Chrysosporum</taxon>
    </lineage>
</organism>
<proteinExistence type="predicted"/>
<keyword evidence="2" id="KW-1185">Reference proteome</keyword>
<dbReference type="RefSeq" id="WP_280655478.1">
    <property type="nucleotide sequence ID" value="NZ_JANQDH010000092.1"/>
</dbReference>
<comment type="caution">
    <text evidence="1">The sequence shown here is derived from an EMBL/GenBank/DDBJ whole genome shotgun (WGS) entry which is preliminary data.</text>
</comment>
<name>A0AA43GTK0_9CYAN</name>
<reference evidence="1 2" key="1">
    <citation type="journal article" date="2023" name="J. Phycol.">
        <title>Chrysosporum ovalisporum is synonymous with the true-branching cyanobacterium Umezakia natans (Nostocales/Aphanizomenonaceae).</title>
        <authorList>
            <person name="McGregor G.B."/>
            <person name="Sendall B.C."/>
            <person name="Niiyama Y."/>
            <person name="Tuji A."/>
            <person name="Willis A."/>
        </authorList>
    </citation>
    <scope>NUCLEOTIDE SEQUENCE [LARGE SCALE GENOMIC DNA]</scope>
    <source>
        <strain evidence="1 2">ANA360D</strain>
    </source>
</reference>
<gene>
    <name evidence="1" type="ORF">NWP17_13845</name>
</gene>